<dbReference type="Proteomes" id="UP000327157">
    <property type="component" value="Chromosome 7"/>
</dbReference>
<reference evidence="1 2" key="1">
    <citation type="submission" date="2019-09" db="EMBL/GenBank/DDBJ databases">
        <authorList>
            <person name="Ou C."/>
        </authorList>
    </citation>
    <scope>NUCLEOTIDE SEQUENCE [LARGE SCALE GENOMIC DNA]</scope>
    <source>
        <strain evidence="1">S2</strain>
        <tissue evidence="1">Leaf</tissue>
    </source>
</reference>
<organism evidence="1 2">
    <name type="scientific">Pyrus ussuriensis x Pyrus communis</name>
    <dbReference type="NCBI Taxonomy" id="2448454"/>
    <lineage>
        <taxon>Eukaryota</taxon>
        <taxon>Viridiplantae</taxon>
        <taxon>Streptophyta</taxon>
        <taxon>Embryophyta</taxon>
        <taxon>Tracheophyta</taxon>
        <taxon>Spermatophyta</taxon>
        <taxon>Magnoliopsida</taxon>
        <taxon>eudicotyledons</taxon>
        <taxon>Gunneridae</taxon>
        <taxon>Pentapetalae</taxon>
        <taxon>rosids</taxon>
        <taxon>fabids</taxon>
        <taxon>Rosales</taxon>
        <taxon>Rosaceae</taxon>
        <taxon>Amygdaloideae</taxon>
        <taxon>Maleae</taxon>
        <taxon>Pyrus</taxon>
    </lineage>
</organism>
<gene>
    <name evidence="1" type="ORF">D8674_031180</name>
</gene>
<name>A0A5N5F3F2_9ROSA</name>
<sequence length="171" mass="18725">MRASETFEIPATMLTVFFLAAESFTPADNRLPGKNEALWEFGEGYLRCPIGDGCRYLDSTIIAASFDTFRFSSFARTKLGTTHFEGAGDPDLFPFPAGDGSFSADTGFFFPTDTNLFAPAGDENLEAGRSEIFLASSVLEFEFTCPPELTLSRGARGCLDSDETPFFRVEL</sequence>
<proteinExistence type="predicted"/>
<reference evidence="1 2" key="3">
    <citation type="submission" date="2019-11" db="EMBL/GenBank/DDBJ databases">
        <title>A de novo genome assembly of a pear dwarfing rootstock.</title>
        <authorList>
            <person name="Wang F."/>
            <person name="Wang J."/>
            <person name="Li S."/>
            <person name="Zhang Y."/>
            <person name="Fang M."/>
            <person name="Ma L."/>
            <person name="Zhao Y."/>
            <person name="Jiang S."/>
        </authorList>
    </citation>
    <scope>NUCLEOTIDE SEQUENCE [LARGE SCALE GENOMIC DNA]</scope>
    <source>
        <strain evidence="1">S2</strain>
        <tissue evidence="1">Leaf</tissue>
    </source>
</reference>
<keyword evidence="2" id="KW-1185">Reference proteome</keyword>
<accession>A0A5N5F3F2</accession>
<dbReference type="EMBL" id="SMOL01000781">
    <property type="protein sequence ID" value="KAB2595730.1"/>
    <property type="molecule type" value="Genomic_DNA"/>
</dbReference>
<evidence type="ECO:0000313" key="1">
    <source>
        <dbReference type="EMBL" id="KAB2595730.1"/>
    </source>
</evidence>
<comment type="caution">
    <text evidence="1">The sequence shown here is derived from an EMBL/GenBank/DDBJ whole genome shotgun (WGS) entry which is preliminary data.</text>
</comment>
<evidence type="ECO:0000313" key="2">
    <source>
        <dbReference type="Proteomes" id="UP000327157"/>
    </source>
</evidence>
<dbReference type="AlphaFoldDB" id="A0A5N5F3F2"/>
<reference evidence="2" key="2">
    <citation type="submission" date="2019-10" db="EMBL/GenBank/DDBJ databases">
        <title>A de novo genome assembly of a pear dwarfing rootstock.</title>
        <authorList>
            <person name="Wang F."/>
            <person name="Wang J."/>
            <person name="Li S."/>
            <person name="Zhang Y."/>
            <person name="Fang M."/>
            <person name="Ma L."/>
            <person name="Zhao Y."/>
            <person name="Jiang S."/>
        </authorList>
    </citation>
    <scope>NUCLEOTIDE SEQUENCE [LARGE SCALE GENOMIC DNA]</scope>
</reference>
<dbReference type="OrthoDB" id="10621944at2759"/>
<protein>
    <submittedName>
        <fullName evidence="1">Uncharacterized protein</fullName>
    </submittedName>
</protein>